<gene>
    <name evidence="2" type="ORF">VC83_05599</name>
</gene>
<dbReference type="RefSeq" id="XP_024323145.1">
    <property type="nucleotide sequence ID" value="XM_024469219.1"/>
</dbReference>
<dbReference type="Proteomes" id="UP000077154">
    <property type="component" value="Unassembled WGS sequence"/>
</dbReference>
<feature type="region of interest" description="Disordered" evidence="1">
    <location>
        <begin position="1"/>
        <end position="36"/>
    </location>
</feature>
<reference evidence="2" key="1">
    <citation type="submission" date="2016-03" db="EMBL/GenBank/DDBJ databases">
        <title>Updated assembly of Pseudogymnoascus destructans, the fungus causing white-nose syndrome of bats.</title>
        <authorList>
            <person name="Palmer J.M."/>
            <person name="Drees K.P."/>
            <person name="Foster J.T."/>
            <person name="Lindner D.L."/>
        </authorList>
    </citation>
    <scope>NUCLEOTIDE SEQUENCE [LARGE SCALE GENOMIC DNA]</scope>
    <source>
        <strain evidence="2">20631-21</strain>
    </source>
</reference>
<evidence type="ECO:0000256" key="1">
    <source>
        <dbReference type="SAM" id="MobiDB-lite"/>
    </source>
</evidence>
<organism evidence="2">
    <name type="scientific">Pseudogymnoascus destructans</name>
    <dbReference type="NCBI Taxonomy" id="655981"/>
    <lineage>
        <taxon>Eukaryota</taxon>
        <taxon>Fungi</taxon>
        <taxon>Dikarya</taxon>
        <taxon>Ascomycota</taxon>
        <taxon>Pezizomycotina</taxon>
        <taxon>Leotiomycetes</taxon>
        <taxon>Thelebolales</taxon>
        <taxon>Thelebolaceae</taxon>
        <taxon>Pseudogymnoascus</taxon>
    </lineage>
</organism>
<dbReference type="EMBL" id="KV441399">
    <property type="protein sequence ID" value="OAF57859.1"/>
    <property type="molecule type" value="Genomic_DNA"/>
</dbReference>
<feature type="compositionally biased region" description="Low complexity" evidence="1">
    <location>
        <begin position="19"/>
        <end position="29"/>
    </location>
</feature>
<dbReference type="GeneID" id="36288664"/>
<dbReference type="AlphaFoldDB" id="A0A177A6S3"/>
<proteinExistence type="predicted"/>
<name>A0A177A6S3_9PEZI</name>
<sequence length="120" mass="12521">MLITGSLSGRREGMRAHRPAAAAAPSAREAPTEEARGGCKCAAPQLKDSRPSCRACACSLSPPCNTQTALADRVAAAAAASRGRFNPMEELAAAICHFRGASPPLGRWPDCATTSWCMSY</sequence>
<evidence type="ECO:0000313" key="2">
    <source>
        <dbReference type="EMBL" id="OAF57859.1"/>
    </source>
</evidence>
<protein>
    <submittedName>
        <fullName evidence="2">Uncharacterized protein</fullName>
    </submittedName>
</protein>
<accession>A0A177A6S3</accession>